<name>A0A0C5GCF5_9ACTN</name>
<proteinExistence type="predicted"/>
<dbReference type="KEGG" id="scw:TU94_10745"/>
<dbReference type="EMBL" id="CP010849">
    <property type="protein sequence ID" value="AJP01916.1"/>
    <property type="molecule type" value="Genomic_DNA"/>
</dbReference>
<evidence type="ECO:0000313" key="3">
    <source>
        <dbReference type="Proteomes" id="UP000032234"/>
    </source>
</evidence>
<evidence type="ECO:0000256" key="1">
    <source>
        <dbReference type="SAM" id="MobiDB-lite"/>
    </source>
</evidence>
<feature type="region of interest" description="Disordered" evidence="1">
    <location>
        <begin position="39"/>
        <end position="65"/>
    </location>
</feature>
<dbReference type="Proteomes" id="UP000032234">
    <property type="component" value="Chromosome"/>
</dbReference>
<gene>
    <name evidence="2" type="ORF">TU94_10745</name>
</gene>
<protein>
    <submittedName>
        <fullName evidence="2">Uncharacterized protein</fullName>
    </submittedName>
</protein>
<accession>A0A0C5GCF5</accession>
<evidence type="ECO:0000313" key="2">
    <source>
        <dbReference type="EMBL" id="AJP01916.1"/>
    </source>
</evidence>
<dbReference type="HOGENOM" id="CLU_2847786_0_0_11"/>
<feature type="compositionally biased region" description="Acidic residues" evidence="1">
    <location>
        <begin position="49"/>
        <end position="65"/>
    </location>
</feature>
<reference evidence="2 3" key="1">
    <citation type="submission" date="2015-02" db="EMBL/GenBank/DDBJ databases">
        <title>Genome sequence of thermotolerant Streptomyces cyaneogriseus subsp. Noncyanogenus NMWT1, the producer of nematocidal antibiotics nemadectin.</title>
        <authorList>
            <person name="Wang H."/>
            <person name="Li C."/>
            <person name="Xiang W."/>
            <person name="Wang X."/>
        </authorList>
    </citation>
    <scope>NUCLEOTIDE SEQUENCE [LARGE SCALE GENOMIC DNA]</scope>
    <source>
        <strain evidence="2 3">NMWT 1</strain>
    </source>
</reference>
<dbReference type="OrthoDB" id="9980152at2"/>
<sequence length="65" mass="7447">MTDAKKPVSRVILEFDREVPEEKVREMQAAHNAIDAFLETAGSHHHHDDEDETEPDLVPDEELPE</sequence>
<dbReference type="AlphaFoldDB" id="A0A0C5GCF5"/>
<organism evidence="2 3">
    <name type="scientific">Streptomyces cyaneogriseus subsp. noncyanogenus</name>
    <dbReference type="NCBI Taxonomy" id="477245"/>
    <lineage>
        <taxon>Bacteria</taxon>
        <taxon>Bacillati</taxon>
        <taxon>Actinomycetota</taxon>
        <taxon>Actinomycetes</taxon>
        <taxon>Kitasatosporales</taxon>
        <taxon>Streptomycetaceae</taxon>
        <taxon>Streptomyces</taxon>
    </lineage>
</organism>
<dbReference type="RefSeq" id="WP_044381409.1">
    <property type="nucleotide sequence ID" value="NZ_CP010849.1"/>
</dbReference>
<dbReference type="PATRIC" id="fig|477245.3.peg.2288"/>
<keyword evidence="3" id="KW-1185">Reference proteome</keyword>